<sequence length="221" mass="24373">MHLIDLTIPWGPEVEPVPGHPHIYDVPIHHHELHGLSTSYATFSIHTGTHIDAPYHFIKNGLTIDRVPLEWLNGPAVLVDLRSQARPGQPFTVDAVQAAAGDADLRDRRAVLWSGWAQAKWNDRAFYRDNPYLSNEAAQWLVRTGVRALGVDFAVDGGPPKPPGQPKYPVHLITLGADVCLIENLINLNQIGRRHFTLLAMPVPVKNGNGGPARVAAWVDE</sequence>
<dbReference type="SUPFAM" id="SSF102198">
    <property type="entry name" value="Putative cyclase"/>
    <property type="match status" value="1"/>
</dbReference>
<dbReference type="Proteomes" id="UP000318661">
    <property type="component" value="Unassembled WGS sequence"/>
</dbReference>
<name>A0A537LL34_9BACT</name>
<dbReference type="InterPro" id="IPR037175">
    <property type="entry name" value="KFase_sf"/>
</dbReference>
<accession>A0A537LL34</accession>
<dbReference type="GO" id="GO:0004061">
    <property type="term" value="F:arylformamidase activity"/>
    <property type="evidence" value="ECO:0007669"/>
    <property type="project" value="InterPro"/>
</dbReference>
<comment type="caution">
    <text evidence="1">The sequence shown here is derived from an EMBL/GenBank/DDBJ whole genome shotgun (WGS) entry which is preliminary data.</text>
</comment>
<dbReference type="PANTHER" id="PTHR31118:SF12">
    <property type="entry name" value="CYCLASE-LIKE PROTEIN 2"/>
    <property type="match status" value="1"/>
</dbReference>
<dbReference type="Pfam" id="PF04199">
    <property type="entry name" value="Cyclase"/>
    <property type="match status" value="1"/>
</dbReference>
<dbReference type="InterPro" id="IPR007325">
    <property type="entry name" value="KFase/CYL"/>
</dbReference>
<gene>
    <name evidence="1" type="ORF">E6G99_03975</name>
</gene>
<organism evidence="1 2">
    <name type="scientific">Candidatus Segetimicrobium genomatis</name>
    <dbReference type="NCBI Taxonomy" id="2569760"/>
    <lineage>
        <taxon>Bacteria</taxon>
        <taxon>Bacillati</taxon>
        <taxon>Candidatus Sysuimicrobiota</taxon>
        <taxon>Candidatus Sysuimicrobiia</taxon>
        <taxon>Candidatus Sysuimicrobiales</taxon>
        <taxon>Candidatus Segetimicrobiaceae</taxon>
        <taxon>Candidatus Segetimicrobium</taxon>
    </lineage>
</organism>
<dbReference type="GO" id="GO:0019441">
    <property type="term" value="P:L-tryptophan catabolic process to kynurenine"/>
    <property type="evidence" value="ECO:0007669"/>
    <property type="project" value="InterPro"/>
</dbReference>
<dbReference type="Gene3D" id="3.50.30.50">
    <property type="entry name" value="Putative cyclase"/>
    <property type="match status" value="1"/>
</dbReference>
<dbReference type="PANTHER" id="PTHR31118">
    <property type="entry name" value="CYCLASE-LIKE PROTEIN 2"/>
    <property type="match status" value="1"/>
</dbReference>
<evidence type="ECO:0000313" key="1">
    <source>
        <dbReference type="EMBL" id="TMJ08713.1"/>
    </source>
</evidence>
<proteinExistence type="predicted"/>
<dbReference type="EMBL" id="VBAJ01000085">
    <property type="protein sequence ID" value="TMJ08713.1"/>
    <property type="molecule type" value="Genomic_DNA"/>
</dbReference>
<evidence type="ECO:0000313" key="2">
    <source>
        <dbReference type="Proteomes" id="UP000318661"/>
    </source>
</evidence>
<dbReference type="AlphaFoldDB" id="A0A537LL34"/>
<reference evidence="1 2" key="1">
    <citation type="journal article" date="2019" name="Nat. Microbiol.">
        <title>Mediterranean grassland soil C-N compound turnover is dependent on rainfall and depth, and is mediated by genomically divergent microorganisms.</title>
        <authorList>
            <person name="Diamond S."/>
            <person name="Andeer P.F."/>
            <person name="Li Z."/>
            <person name="Crits-Christoph A."/>
            <person name="Burstein D."/>
            <person name="Anantharaman K."/>
            <person name="Lane K.R."/>
            <person name="Thomas B.C."/>
            <person name="Pan C."/>
            <person name="Northen T.R."/>
            <person name="Banfield J.F."/>
        </authorList>
    </citation>
    <scope>NUCLEOTIDE SEQUENCE [LARGE SCALE GENOMIC DNA]</scope>
    <source>
        <strain evidence="1">NP_2</strain>
    </source>
</reference>
<protein>
    <submittedName>
        <fullName evidence="1">Cyclase family protein</fullName>
    </submittedName>
</protein>